<name>A0A6B2KYV2_9EUKA</name>
<feature type="domain" description="WW" evidence="3">
    <location>
        <begin position="1"/>
        <end position="32"/>
    </location>
</feature>
<evidence type="ECO:0000259" key="4">
    <source>
        <dbReference type="PROSITE" id="PS51676"/>
    </source>
</evidence>
<feature type="compositionally biased region" description="Basic and acidic residues" evidence="2">
    <location>
        <begin position="553"/>
        <end position="570"/>
    </location>
</feature>
<dbReference type="SMART" id="SM00441">
    <property type="entry name" value="FF"/>
    <property type="match status" value="5"/>
</dbReference>
<dbReference type="EMBL" id="GIBP01000868">
    <property type="protein sequence ID" value="NDV29837.1"/>
    <property type="molecule type" value="Transcribed_RNA"/>
</dbReference>
<organism evidence="5">
    <name type="scientific">Arcella intermedia</name>
    <dbReference type="NCBI Taxonomy" id="1963864"/>
    <lineage>
        <taxon>Eukaryota</taxon>
        <taxon>Amoebozoa</taxon>
        <taxon>Tubulinea</taxon>
        <taxon>Elardia</taxon>
        <taxon>Arcellinida</taxon>
        <taxon>Sphaerothecina</taxon>
        <taxon>Arcellidae</taxon>
        <taxon>Arcella</taxon>
    </lineage>
</organism>
<dbReference type="Pfam" id="PF01846">
    <property type="entry name" value="FF"/>
    <property type="match status" value="4"/>
</dbReference>
<evidence type="ECO:0000259" key="3">
    <source>
        <dbReference type="PROSITE" id="PS50020"/>
    </source>
</evidence>
<evidence type="ECO:0008006" key="6">
    <source>
        <dbReference type="Google" id="ProtNLM"/>
    </source>
</evidence>
<proteinExistence type="predicted"/>
<evidence type="ECO:0000313" key="5">
    <source>
        <dbReference type="EMBL" id="NDV29837.1"/>
    </source>
</evidence>
<dbReference type="Pfam" id="PF25432">
    <property type="entry name" value="FF_PRPF40A"/>
    <property type="match status" value="1"/>
</dbReference>
<dbReference type="Gene3D" id="2.20.70.10">
    <property type="match status" value="1"/>
</dbReference>
<dbReference type="Pfam" id="PF00397">
    <property type="entry name" value="WW"/>
    <property type="match status" value="1"/>
</dbReference>
<dbReference type="PROSITE" id="PS51676">
    <property type="entry name" value="FF"/>
    <property type="match status" value="3"/>
</dbReference>
<dbReference type="PANTHER" id="PTHR11864:SF0">
    <property type="entry name" value="PRP40 PRE-MRNA PROCESSING FACTOR 40 HOMOLOG A (YEAST)"/>
    <property type="match status" value="1"/>
</dbReference>
<dbReference type="InterPro" id="IPR036020">
    <property type="entry name" value="WW_dom_sf"/>
</dbReference>
<feature type="compositionally biased region" description="Basic and acidic residues" evidence="2">
    <location>
        <begin position="514"/>
        <end position="542"/>
    </location>
</feature>
<feature type="domain" description="FF" evidence="4">
    <location>
        <begin position="271"/>
        <end position="334"/>
    </location>
</feature>
<reference evidence="5" key="1">
    <citation type="journal article" date="2020" name="J. Eukaryot. Microbiol.">
        <title>De novo Sequencing, Assembly and Annotation of the Transcriptome for the Free-Living Testate Amoeba Arcella intermedia.</title>
        <authorList>
            <person name="Ribeiro G.M."/>
            <person name="Porfirio-Sousa A.L."/>
            <person name="Maurer-Alcala X.X."/>
            <person name="Katz L.A."/>
            <person name="Lahr D.J.G."/>
        </authorList>
    </citation>
    <scope>NUCLEOTIDE SEQUENCE</scope>
</reference>
<dbReference type="AlphaFoldDB" id="A0A6B2KYV2"/>
<dbReference type="CDD" id="cd00201">
    <property type="entry name" value="WW"/>
    <property type="match status" value="1"/>
</dbReference>
<dbReference type="GO" id="GO:0071004">
    <property type="term" value="C:U2-type prespliceosome"/>
    <property type="evidence" value="ECO:0007669"/>
    <property type="project" value="TreeGrafter"/>
</dbReference>
<dbReference type="SUPFAM" id="SSF51045">
    <property type="entry name" value="WW domain"/>
    <property type="match status" value="1"/>
</dbReference>
<feature type="domain" description="FF" evidence="4">
    <location>
        <begin position="129"/>
        <end position="185"/>
    </location>
</feature>
<dbReference type="InterPro" id="IPR039726">
    <property type="entry name" value="Prp40-like"/>
</dbReference>
<dbReference type="SUPFAM" id="SSF81698">
    <property type="entry name" value="FF domain"/>
    <property type="match status" value="5"/>
</dbReference>
<feature type="compositionally biased region" description="Acidic residues" evidence="2">
    <location>
        <begin position="462"/>
        <end position="472"/>
    </location>
</feature>
<dbReference type="PROSITE" id="PS50020">
    <property type="entry name" value="WW_DOMAIN_2"/>
    <property type="match status" value="1"/>
</dbReference>
<accession>A0A6B2KYV2</accession>
<evidence type="ECO:0000256" key="2">
    <source>
        <dbReference type="SAM" id="MobiDB-lite"/>
    </source>
</evidence>
<dbReference type="InterPro" id="IPR002713">
    <property type="entry name" value="FF_domain"/>
</dbReference>
<feature type="domain" description="FF" evidence="4">
    <location>
        <begin position="64"/>
        <end position="117"/>
    </location>
</feature>
<dbReference type="SMART" id="SM00456">
    <property type="entry name" value="WW"/>
    <property type="match status" value="1"/>
</dbReference>
<dbReference type="GO" id="GO:0003723">
    <property type="term" value="F:RNA binding"/>
    <property type="evidence" value="ECO:0007669"/>
    <property type="project" value="TreeGrafter"/>
</dbReference>
<feature type="coiled-coil region" evidence="1">
    <location>
        <begin position="246"/>
        <end position="273"/>
    </location>
</feature>
<dbReference type="GO" id="GO:0045292">
    <property type="term" value="P:mRNA cis splicing, via spliceosome"/>
    <property type="evidence" value="ECO:0007669"/>
    <property type="project" value="InterPro"/>
</dbReference>
<sequence length="679" mass="80461">MHCDWKEYTTNDGKKYFNNAKTGKTQWEVPEEYLEYLEKVKRKREGKEIPKKEKEEKEEKQVSREDAREQFKKLLRERGMNSSWSQEQAIQETKDDPRWKLLKMGEKKQVFQALLLEIRREEREEKRKREQKCEDDFIQLLFDCKEIKKHTTFREAMTLISGDPRYLLIMGDRERERLFNNFIELRSRKERDDARKRRRDGMIAFRQFLESNKAITIETQWRSFKEKISANPILEDMDVLDSLSVFMEYIKELEAKENERLKLERQERRTKSRKCRDAFRVLLEEQLAARRINVKTRWKQFKPFVKSDKRYLDLLEDDIEGSTPAELFYDLIEDLEERYHKDRKKVKEILKAAQVTMDAKVTYDIFLEHVKNNESFAHIGDLNMKFIYQDLYEKALKAEEKTKKKAKKRFNQVLKYTKITKTATWEHVQNSLPTPDSSYTILNDNEKKEIFEEHVKKRAAEEDFDTTDDDEEGLIHERRKKDKKDRRPHSRHQKKFSDKRRRSKSRSRSRSRSSRSEREEEKVLSRSPERKRFSNRREERYPSPEASKRKRSRSPDKGHYPRTERYDVKRKPSVFVEEENGGASAGGGSAAAAPATAAVTPATAAPAVTLASTPPAPKIIGSDAMIEEAENTSTQPPAPPPASPQTMDSEAERKRKLSTTNQDDQRENKRLKPDEELKN</sequence>
<evidence type="ECO:0000256" key="1">
    <source>
        <dbReference type="SAM" id="Coils"/>
    </source>
</evidence>
<dbReference type="PANTHER" id="PTHR11864">
    <property type="entry name" value="PRE-MRNA-PROCESSING PROTEIN PRP40"/>
    <property type="match status" value="1"/>
</dbReference>
<feature type="compositionally biased region" description="Basic and acidic residues" evidence="2">
    <location>
        <begin position="663"/>
        <end position="679"/>
    </location>
</feature>
<dbReference type="GO" id="GO:0005685">
    <property type="term" value="C:U1 snRNP"/>
    <property type="evidence" value="ECO:0007669"/>
    <property type="project" value="TreeGrafter"/>
</dbReference>
<dbReference type="InterPro" id="IPR001202">
    <property type="entry name" value="WW_dom"/>
</dbReference>
<dbReference type="PROSITE" id="PS01159">
    <property type="entry name" value="WW_DOMAIN_1"/>
    <property type="match status" value="1"/>
</dbReference>
<dbReference type="InterPro" id="IPR036517">
    <property type="entry name" value="FF_domain_sf"/>
</dbReference>
<feature type="compositionally biased region" description="Basic residues" evidence="2">
    <location>
        <begin position="477"/>
        <end position="513"/>
    </location>
</feature>
<protein>
    <recommendedName>
        <fullName evidence="6">WW domain-containing protein</fullName>
    </recommendedName>
</protein>
<feature type="region of interest" description="Disordered" evidence="2">
    <location>
        <begin position="45"/>
        <end position="66"/>
    </location>
</feature>
<feature type="region of interest" description="Disordered" evidence="2">
    <location>
        <begin position="462"/>
        <end position="679"/>
    </location>
</feature>
<dbReference type="Gene3D" id="1.10.10.440">
    <property type="entry name" value="FF domain"/>
    <property type="match status" value="5"/>
</dbReference>
<keyword evidence="1" id="KW-0175">Coiled coil</keyword>
<feature type="compositionally biased region" description="Low complexity" evidence="2">
    <location>
        <begin position="590"/>
        <end position="613"/>
    </location>
</feature>